<dbReference type="PROSITE" id="PS50125">
    <property type="entry name" value="GUANYLATE_CYCLASE_2"/>
    <property type="match status" value="1"/>
</dbReference>
<dbReference type="InterPro" id="IPR001054">
    <property type="entry name" value="A/G_cyclase"/>
</dbReference>
<feature type="domain" description="Guanylate cyclase" evidence="1">
    <location>
        <begin position="21"/>
        <end position="129"/>
    </location>
</feature>
<dbReference type="CDD" id="cd07302">
    <property type="entry name" value="CHD"/>
    <property type="match status" value="1"/>
</dbReference>
<dbReference type="Pfam" id="PF00211">
    <property type="entry name" value="Guanylate_cyc"/>
    <property type="match status" value="1"/>
</dbReference>
<dbReference type="InterPro" id="IPR050697">
    <property type="entry name" value="Adenylyl/Guanylyl_Cyclase_3/4"/>
</dbReference>
<name>A0A927D9H2_9RHOB</name>
<dbReference type="Pfam" id="PF03704">
    <property type="entry name" value="BTAD"/>
    <property type="match status" value="1"/>
</dbReference>
<proteinExistence type="predicted"/>
<dbReference type="SUPFAM" id="SSF48452">
    <property type="entry name" value="TPR-like"/>
    <property type="match status" value="2"/>
</dbReference>
<gene>
    <name evidence="2" type="ORF">H9Q16_19380</name>
</gene>
<sequence>MAGTLKERGPRDVSAPGHPQAILFADLVSYSHHMAEDEAATLRFMQDCFALFDMLSASHHGRVVKTTGDGILALFDRSENAVAFALDVQQRIDEAHDQYAFRIGINTGRVELAQSDAFGHAVNVAARLQTLAQPGGVCISREVIQKLDTPTREKFSPLGPQRLYNLPGTYEPFQYDGGTTLPGKGAGRHVLYLSVIGGLEIHSGGARKSMPQTQDARVLLAYLALAPSHSEAIGRLSALLRPEATPAAARKTTKAALEELKEFVGEGMILQDDVAILNPDFVKTDVGQIVRNAAQGALDDVLLSGGDWVQRILSGLGEVNSAVTSWLALMRSDVTEQLVSVLETEMQRITDEADPAMRGITRAILNIEPCHEGAARRLMIGLRHAGNVAEAMRVYTRLKDNLSSRFGLQPLPETTAAARGEARPAPSVRDPLAPLRIQVRDFEGQSDGAQARLGSFRSEIISGLSRFRSWSVVEGDQGDLSDATSDYLLSASQTSETAPATLTLSAADTGRIVWSEDLDIGAEQMPSSRAQAVSRIAAMFEMYISTDRAGADTRGTDHAIVDDWLKGERLLTQWTKRAFDIAIAKFEDIIGRAPEFAPAHASLASALNVLHVVRPGLQRNRASAKRALDASDIAVELDPLDARNRLALAWSSALKGNFDRAALNMDMAERLNPHSPRTLASCAMGFSFLGEHERAAHVLQHCLDCAPVLLDYQWCYAASVLFLGGDDEGALRAAARSDDRIIDNPGWTAAALARLGRTNEARASFDQLVEDVSAVWDGDTAPTPEMVRDWFVSAYPIRYKAERTALEKALNAAMS</sequence>
<accession>A0A927D9H2</accession>
<dbReference type="InterPro" id="IPR029787">
    <property type="entry name" value="Nucleotide_cyclase"/>
</dbReference>
<dbReference type="Gene3D" id="1.25.40.10">
    <property type="entry name" value="Tetratricopeptide repeat domain"/>
    <property type="match status" value="2"/>
</dbReference>
<protein>
    <recommendedName>
        <fullName evidence="1">Guanylate cyclase domain-containing protein</fullName>
    </recommendedName>
</protein>
<organism evidence="2 3">
    <name type="scientific">Sulfitobacter aestuariivivens</name>
    <dbReference type="NCBI Taxonomy" id="2766981"/>
    <lineage>
        <taxon>Bacteria</taxon>
        <taxon>Pseudomonadati</taxon>
        <taxon>Pseudomonadota</taxon>
        <taxon>Alphaproteobacteria</taxon>
        <taxon>Rhodobacterales</taxon>
        <taxon>Roseobacteraceae</taxon>
        <taxon>Sulfitobacter</taxon>
    </lineage>
</organism>
<evidence type="ECO:0000259" key="1">
    <source>
        <dbReference type="PROSITE" id="PS50125"/>
    </source>
</evidence>
<evidence type="ECO:0000313" key="3">
    <source>
        <dbReference type="Proteomes" id="UP000635142"/>
    </source>
</evidence>
<dbReference type="SMART" id="SM01043">
    <property type="entry name" value="BTAD"/>
    <property type="match status" value="1"/>
</dbReference>
<dbReference type="GO" id="GO:0004016">
    <property type="term" value="F:adenylate cyclase activity"/>
    <property type="evidence" value="ECO:0007669"/>
    <property type="project" value="UniProtKB-ARBA"/>
</dbReference>
<reference evidence="2" key="1">
    <citation type="submission" date="2020-08" db="EMBL/GenBank/DDBJ databases">
        <title>Sulfitobacter aestuariivivens sp. nov., isolated from a tidal flat.</title>
        <authorList>
            <person name="Park S."/>
            <person name="Yoon J.-H."/>
        </authorList>
    </citation>
    <scope>NUCLEOTIDE SEQUENCE</scope>
    <source>
        <strain evidence="2">TSTF-M16</strain>
    </source>
</reference>
<dbReference type="InterPro" id="IPR011990">
    <property type="entry name" value="TPR-like_helical_dom_sf"/>
</dbReference>
<comment type="caution">
    <text evidence="2">The sequence shown here is derived from an EMBL/GenBank/DDBJ whole genome shotgun (WGS) entry which is preliminary data.</text>
</comment>
<dbReference type="EMBL" id="JACTAG010000003">
    <property type="protein sequence ID" value="MBD3666107.1"/>
    <property type="molecule type" value="Genomic_DNA"/>
</dbReference>
<dbReference type="SUPFAM" id="SSF55073">
    <property type="entry name" value="Nucleotide cyclase"/>
    <property type="match status" value="1"/>
</dbReference>
<evidence type="ECO:0000313" key="2">
    <source>
        <dbReference type="EMBL" id="MBD3666107.1"/>
    </source>
</evidence>
<dbReference type="Gene3D" id="3.30.70.1230">
    <property type="entry name" value="Nucleotide cyclase"/>
    <property type="match status" value="1"/>
</dbReference>
<dbReference type="GO" id="GO:0035556">
    <property type="term" value="P:intracellular signal transduction"/>
    <property type="evidence" value="ECO:0007669"/>
    <property type="project" value="InterPro"/>
</dbReference>
<dbReference type="RefSeq" id="WP_191077120.1">
    <property type="nucleotide sequence ID" value="NZ_JACTAG010000003.1"/>
</dbReference>
<dbReference type="PANTHER" id="PTHR43081:SF19">
    <property type="entry name" value="PH-SENSITIVE ADENYLATE CYCLASE RV1264"/>
    <property type="match status" value="1"/>
</dbReference>
<keyword evidence="3" id="KW-1185">Reference proteome</keyword>
<dbReference type="AlphaFoldDB" id="A0A927D9H2"/>
<dbReference type="GO" id="GO:0006171">
    <property type="term" value="P:cAMP biosynthetic process"/>
    <property type="evidence" value="ECO:0007669"/>
    <property type="project" value="TreeGrafter"/>
</dbReference>
<dbReference type="PANTHER" id="PTHR43081">
    <property type="entry name" value="ADENYLATE CYCLASE, TERMINAL-DIFFERENTIATION SPECIFIC-RELATED"/>
    <property type="match status" value="1"/>
</dbReference>
<dbReference type="Proteomes" id="UP000635142">
    <property type="component" value="Unassembled WGS sequence"/>
</dbReference>
<dbReference type="InterPro" id="IPR005158">
    <property type="entry name" value="BTAD"/>
</dbReference>
<dbReference type="SMART" id="SM00044">
    <property type="entry name" value="CYCc"/>
    <property type="match status" value="1"/>
</dbReference>